<accession>A0A540WVX4</accession>
<dbReference type="EMBL" id="VIFM01000113">
    <property type="protein sequence ID" value="TQF13080.1"/>
    <property type="molecule type" value="Genomic_DNA"/>
</dbReference>
<name>A0A540WVX4_9BACT</name>
<evidence type="ECO:0000313" key="2">
    <source>
        <dbReference type="Proteomes" id="UP000315369"/>
    </source>
</evidence>
<dbReference type="Gene3D" id="1.10.30.50">
    <property type="match status" value="1"/>
</dbReference>
<dbReference type="RefSeq" id="WP_141645202.1">
    <property type="nucleotide sequence ID" value="NZ_VIFM01000113.1"/>
</dbReference>
<proteinExistence type="predicted"/>
<dbReference type="OrthoDB" id="9816185at2"/>
<reference evidence="1 2" key="1">
    <citation type="submission" date="2019-06" db="EMBL/GenBank/DDBJ databases">
        <authorList>
            <person name="Livingstone P."/>
            <person name="Whitworth D."/>
        </authorList>
    </citation>
    <scope>NUCLEOTIDE SEQUENCE [LARGE SCALE GENOMIC DNA]</scope>
    <source>
        <strain evidence="1 2">AM401</strain>
    </source>
</reference>
<protein>
    <recommendedName>
        <fullName evidence="3">TIGR02646 family protein</fullName>
    </recommendedName>
</protein>
<comment type="caution">
    <text evidence="1">The sequence shown here is derived from an EMBL/GenBank/DDBJ whole genome shotgun (WGS) entry which is preliminary data.</text>
</comment>
<organism evidence="1 2">
    <name type="scientific">Myxococcus llanfairpwllgwyngyllgogerychwyrndrobwllllantysiliogogogochensis</name>
    <dbReference type="NCBI Taxonomy" id="2590453"/>
    <lineage>
        <taxon>Bacteria</taxon>
        <taxon>Pseudomonadati</taxon>
        <taxon>Myxococcota</taxon>
        <taxon>Myxococcia</taxon>
        <taxon>Myxococcales</taxon>
        <taxon>Cystobacterineae</taxon>
        <taxon>Myxococcaceae</taxon>
        <taxon>Myxococcus</taxon>
    </lineage>
</organism>
<gene>
    <name evidence="1" type="ORF">FJV41_25765</name>
</gene>
<dbReference type="Proteomes" id="UP000315369">
    <property type="component" value="Unassembled WGS sequence"/>
</dbReference>
<keyword evidence="2" id="KW-1185">Reference proteome</keyword>
<evidence type="ECO:0008006" key="3">
    <source>
        <dbReference type="Google" id="ProtNLM"/>
    </source>
</evidence>
<sequence length="650" mass="72023">MIQISAAQKGPPPAKLVETAKQAAAWLLEYNQFASTGLSASQISKNQEEYLAKLEISSKSYAPNEVKAQLVACHYGKCAYCETRIIHSHYGDVEHFRPKKGVTFFDKTGKMATIADAYFWRAFDWNNLFLSCGVCNEQYKKNYFGLLPSLTATAAEQQYLGVGPLKVPTVAEKRQSPANPNLLEQAILIDPGVDEPRALIRFDVRNGQAMPSPIINLLQGDKALAYGRTAKTIEVLGLNRPALVEARARHLLSLHLLLIPILGDLPALQQFVQFGALCDKQKDTLVPRSDPLANVLAQAATAAGSNKASKEAVLAFGRLVASIQPWAEYTALSLDAIVTWSIQEFERVRAAVTLQATTQASGGSANIGATHSLAPRLPASLSTTLEGQTQDYRQIVAHYCKDRWTVGTEEKADQSAMRVALHGELNTLIEDYEAAWKEVHHRAKAFKTQEAVMRHGFLKEEVENYQEQFARGIEDASEEPLLLACLQKVTESLTPLFKELLASTDLATALKLVTQGSKLLRVDIPAFYALCIKDADTKKAHSDPMAHWLKMHSFFVERVDHTLGKAHISTFVKDFMEEAHDNFVELYNRFTDVVVRYRLNSLYNKTVETRANPLKQAIQAMIQHVRDHVAGKPTPTHAPLVAISLIRIVG</sequence>
<evidence type="ECO:0000313" key="1">
    <source>
        <dbReference type="EMBL" id="TQF13080.1"/>
    </source>
</evidence>
<dbReference type="AlphaFoldDB" id="A0A540WVX4"/>